<organism evidence="2 3">
    <name type="scientific">Parachlamydia acanthamoebae</name>
    <dbReference type="NCBI Taxonomy" id="83552"/>
    <lineage>
        <taxon>Bacteria</taxon>
        <taxon>Pseudomonadati</taxon>
        <taxon>Chlamydiota</taxon>
        <taxon>Chlamydiia</taxon>
        <taxon>Parachlamydiales</taxon>
        <taxon>Parachlamydiaceae</taxon>
        <taxon>Parachlamydia</taxon>
    </lineage>
</organism>
<dbReference type="Gene3D" id="2.150.10.10">
    <property type="entry name" value="Serralysin-like metalloprotease, C-terminal"/>
    <property type="match status" value="1"/>
</dbReference>
<dbReference type="CDD" id="cd12820">
    <property type="entry name" value="LbR_YadA-like"/>
    <property type="match status" value="1"/>
</dbReference>
<gene>
    <name evidence="2" type="ORF">DB43_CH00010</name>
</gene>
<protein>
    <recommendedName>
        <fullName evidence="1">Trimeric autotransporter adhesin YadA-like head domain-containing protein</fullName>
    </recommendedName>
</protein>
<dbReference type="GO" id="GO:0019867">
    <property type="term" value="C:outer membrane"/>
    <property type="evidence" value="ECO:0007669"/>
    <property type="project" value="InterPro"/>
</dbReference>
<feature type="domain" description="Trimeric autotransporter adhesin YadA-like head" evidence="1">
    <location>
        <begin position="341"/>
        <end position="363"/>
    </location>
</feature>
<feature type="domain" description="Trimeric autotransporter adhesin YadA-like head" evidence="1">
    <location>
        <begin position="309"/>
        <end position="333"/>
    </location>
</feature>
<dbReference type="Pfam" id="PF05658">
    <property type="entry name" value="YadA_head"/>
    <property type="match status" value="5"/>
</dbReference>
<dbReference type="Proteomes" id="UP000031307">
    <property type="component" value="Unassembled WGS sequence"/>
</dbReference>
<reference evidence="2 3" key="1">
    <citation type="journal article" date="2014" name="Mol. Biol. Evol.">
        <title>Massive expansion of Ubiquitination-related gene families within the Chlamydiae.</title>
        <authorList>
            <person name="Domman D."/>
            <person name="Collingro A."/>
            <person name="Lagkouvardos I."/>
            <person name="Gehre L."/>
            <person name="Weinmaier T."/>
            <person name="Rattei T."/>
            <person name="Subtil A."/>
            <person name="Horn M."/>
        </authorList>
    </citation>
    <scope>NUCLEOTIDE SEQUENCE [LARGE SCALE GENOMIC DNA]</scope>
    <source>
        <strain evidence="2 3">OEW1</strain>
    </source>
</reference>
<feature type="domain" description="Trimeric autotransporter adhesin YadA-like head" evidence="1">
    <location>
        <begin position="241"/>
        <end position="264"/>
    </location>
</feature>
<dbReference type="EMBL" id="JSAM01000153">
    <property type="protein sequence ID" value="KIA76043.1"/>
    <property type="molecule type" value="Genomic_DNA"/>
</dbReference>
<dbReference type="Gene3D" id="1.20.5.170">
    <property type="match status" value="1"/>
</dbReference>
<sequence length="365" mass="35188">MSAPDYNVNNSSYHNVGAAVNALDTGMRDNAAEIDIVQGKAANAASSVASGLGGGATYDPVTGKVLAPVYSVSNSSYSNVGDAVEVLDKGMRDNAAEIETVQGKAANAASSIASGLGGGATYDPVTGKVLAPVYSVSNSSYRTVGDAVNALDSGVQQNTTAVTKIQNSAALRHFHVQSTKGRGQATGVDSMAIGPEAKAQATNAIAMGTGAAATDTDSLAIGTQALAAGEQSVAIGYHAVAAGGKAVSIGSGNQAYGNGAVAIGDPNYVSGDGSFAGGADNIANNDGTQTITAANQANGAVAIGNRNIAIGQGSVALGATSQANAAGAVALGDTAIANTANGVALGSGAYVSGNNSVALGAGSSD</sequence>
<dbReference type="InterPro" id="IPR008640">
    <property type="entry name" value="Adhesin_Head_dom"/>
</dbReference>
<proteinExistence type="predicted"/>
<feature type="domain" description="Trimeric autotransporter adhesin YadA-like head" evidence="1">
    <location>
        <begin position="185"/>
        <end position="211"/>
    </location>
</feature>
<evidence type="ECO:0000313" key="2">
    <source>
        <dbReference type="EMBL" id="KIA76043.1"/>
    </source>
</evidence>
<evidence type="ECO:0000259" key="1">
    <source>
        <dbReference type="Pfam" id="PF05658"/>
    </source>
</evidence>
<dbReference type="InterPro" id="IPR011049">
    <property type="entry name" value="Serralysin-like_metalloprot_C"/>
</dbReference>
<dbReference type="Gene3D" id="2.60.40.4050">
    <property type="match status" value="2"/>
</dbReference>
<feature type="non-terminal residue" evidence="2">
    <location>
        <position position="365"/>
    </location>
</feature>
<dbReference type="SUPFAM" id="SSF101967">
    <property type="entry name" value="Adhesin YadA, collagen-binding domain"/>
    <property type="match status" value="1"/>
</dbReference>
<dbReference type="Gene3D" id="6.10.250.2030">
    <property type="match status" value="2"/>
</dbReference>
<dbReference type="AlphaFoldDB" id="A0A0C1E7E0"/>
<feature type="domain" description="Trimeric autotransporter adhesin YadA-like head" evidence="1">
    <location>
        <begin position="216"/>
        <end position="239"/>
    </location>
</feature>
<comment type="caution">
    <text evidence="2">The sequence shown here is derived from an EMBL/GenBank/DDBJ whole genome shotgun (WGS) entry which is preliminary data.</text>
</comment>
<accession>A0A0C1E7E0</accession>
<evidence type="ECO:0000313" key="3">
    <source>
        <dbReference type="Proteomes" id="UP000031307"/>
    </source>
</evidence>
<name>A0A0C1E7E0_9BACT</name>